<dbReference type="SUPFAM" id="SSF51735">
    <property type="entry name" value="NAD(P)-binding Rossmann-fold domains"/>
    <property type="match status" value="1"/>
</dbReference>
<dbReference type="CDD" id="cd05233">
    <property type="entry name" value="SDR_c"/>
    <property type="match status" value="1"/>
</dbReference>
<reference evidence="4" key="1">
    <citation type="submission" date="2016-10" db="EMBL/GenBank/DDBJ databases">
        <authorList>
            <person name="Varghese N."/>
            <person name="Submissions S."/>
        </authorList>
    </citation>
    <scope>NUCLEOTIDE SEQUENCE [LARGE SCALE GENOMIC DNA]</scope>
    <source>
        <strain evidence="4">DSM 45237</strain>
    </source>
</reference>
<name>A0A1H5PY35_9ACTN</name>
<keyword evidence="2" id="KW-0560">Oxidoreductase</keyword>
<proteinExistence type="inferred from homology"/>
<sequence length="255" mass="26371">MSAAGRVALVTGGATGIGRATCLELARRGVAEIHIGYSRSGQAAEDLAIELRALGAAAYPLHVEVSDRDAVGRAAAHLLETSGGLDVLVNSAGTTTKIDFADLEAVTPELWDELLGVNLLGAFWVCQAFAESLKERHGSIVNVTSISATRVVGSSLPYSVSKAALAQLTRALAVALAPTVRVNAVAPGTVISGWHERLVGAENARRNFEAEADHVPLGRLADAGDIGKAIATVALDLAFVTGEEILVDGGKALRY</sequence>
<dbReference type="InterPro" id="IPR020904">
    <property type="entry name" value="Sc_DH/Rdtase_CS"/>
</dbReference>
<organism evidence="3 4">
    <name type="scientific">Jiangella alba</name>
    <dbReference type="NCBI Taxonomy" id="561176"/>
    <lineage>
        <taxon>Bacteria</taxon>
        <taxon>Bacillati</taxon>
        <taxon>Actinomycetota</taxon>
        <taxon>Actinomycetes</taxon>
        <taxon>Jiangellales</taxon>
        <taxon>Jiangellaceae</taxon>
        <taxon>Jiangella</taxon>
    </lineage>
</organism>
<accession>A0A1H5PY35</accession>
<dbReference type="PANTHER" id="PTHR43639">
    <property type="entry name" value="OXIDOREDUCTASE, SHORT-CHAIN DEHYDROGENASE/REDUCTASE FAMILY (AFU_ORTHOLOGUE AFUA_5G02870)"/>
    <property type="match status" value="1"/>
</dbReference>
<dbReference type="AlphaFoldDB" id="A0A1H5PY35"/>
<dbReference type="PRINTS" id="PR00081">
    <property type="entry name" value="GDHRDH"/>
</dbReference>
<dbReference type="GO" id="GO:0016491">
    <property type="term" value="F:oxidoreductase activity"/>
    <property type="evidence" value="ECO:0007669"/>
    <property type="project" value="UniProtKB-KW"/>
</dbReference>
<dbReference type="Pfam" id="PF13561">
    <property type="entry name" value="adh_short_C2"/>
    <property type="match status" value="1"/>
</dbReference>
<dbReference type="InterPro" id="IPR002347">
    <property type="entry name" value="SDR_fam"/>
</dbReference>
<gene>
    <name evidence="3" type="ORF">SAMN04488561_6785</name>
</gene>
<dbReference type="InterPro" id="IPR036291">
    <property type="entry name" value="NAD(P)-bd_dom_sf"/>
</dbReference>
<dbReference type="PROSITE" id="PS00061">
    <property type="entry name" value="ADH_SHORT"/>
    <property type="match status" value="1"/>
</dbReference>
<dbReference type="STRING" id="561176.SAMN04488561_6785"/>
<dbReference type="PRINTS" id="PR00080">
    <property type="entry name" value="SDRFAMILY"/>
</dbReference>
<keyword evidence="4" id="KW-1185">Reference proteome</keyword>
<dbReference type="PANTHER" id="PTHR43639:SF1">
    <property type="entry name" value="SHORT-CHAIN DEHYDROGENASE_REDUCTASE FAMILY PROTEIN"/>
    <property type="match status" value="1"/>
</dbReference>
<evidence type="ECO:0000313" key="3">
    <source>
        <dbReference type="EMBL" id="SEF18716.1"/>
    </source>
</evidence>
<evidence type="ECO:0000256" key="1">
    <source>
        <dbReference type="ARBA" id="ARBA00006484"/>
    </source>
</evidence>
<dbReference type="Gene3D" id="3.40.50.720">
    <property type="entry name" value="NAD(P)-binding Rossmann-like Domain"/>
    <property type="match status" value="1"/>
</dbReference>
<comment type="similarity">
    <text evidence="1">Belongs to the short-chain dehydrogenases/reductases (SDR) family.</text>
</comment>
<protein>
    <submittedName>
        <fullName evidence="3">3-oxoacyl-[acyl-carrier protein] reductase</fullName>
    </submittedName>
</protein>
<evidence type="ECO:0000313" key="4">
    <source>
        <dbReference type="Proteomes" id="UP000181980"/>
    </source>
</evidence>
<dbReference type="OrthoDB" id="9803333at2"/>
<evidence type="ECO:0000256" key="2">
    <source>
        <dbReference type="ARBA" id="ARBA00023002"/>
    </source>
</evidence>
<dbReference type="FunFam" id="3.40.50.720:FF:000084">
    <property type="entry name" value="Short-chain dehydrogenase reductase"/>
    <property type="match status" value="1"/>
</dbReference>
<dbReference type="Proteomes" id="UP000181980">
    <property type="component" value="Unassembled WGS sequence"/>
</dbReference>
<dbReference type="RefSeq" id="WP_069111506.1">
    <property type="nucleotide sequence ID" value="NZ_FNUC01000004.1"/>
</dbReference>
<dbReference type="EMBL" id="FNUC01000004">
    <property type="protein sequence ID" value="SEF18716.1"/>
    <property type="molecule type" value="Genomic_DNA"/>
</dbReference>